<reference evidence="4" key="1">
    <citation type="submission" date="2016-11" db="EMBL/GenBank/DDBJ databases">
        <title>Dehalogenimonas formicexedens sp. nov., a chlorinated alkane respiring bacterium isolated from contaminated groundwater.</title>
        <authorList>
            <person name="Key T.A."/>
            <person name="Bowman K.S."/>
            <person name="Lee I."/>
            <person name="Chun J."/>
            <person name="Albuquerque L."/>
            <person name="da Costa M.S."/>
            <person name="Rainey F.A."/>
            <person name="Moe W.M."/>
        </authorList>
    </citation>
    <scope>NUCLEOTIDE SEQUENCE [LARGE SCALE GENOMIC DNA]</scope>
    <source>
        <strain evidence="4">NSZ-14</strain>
    </source>
</reference>
<evidence type="ECO:0000313" key="4">
    <source>
        <dbReference type="Proteomes" id="UP000185934"/>
    </source>
</evidence>
<dbReference type="InterPro" id="IPR036196">
    <property type="entry name" value="Ptyr_pPase_sf"/>
</dbReference>
<dbReference type="PANTHER" id="PTHR43428:SF1">
    <property type="entry name" value="ARSENATE REDUCTASE"/>
    <property type="match status" value="1"/>
</dbReference>
<dbReference type="EMBL" id="CP018258">
    <property type="protein sequence ID" value="APV44933.1"/>
    <property type="molecule type" value="Genomic_DNA"/>
</dbReference>
<sequence>MAEAFFNRYAHGEAVAESAGTEPGDAVNPVVVAAMKELGFDLSQSLLQALTAEMTRDVARTVTMGCLDDACPLVSGPQEDWALPDPKGKDLAAVRKIRDDIKNRVLALIEDLGIKSGI</sequence>
<feature type="domain" description="Phosphotyrosine protein phosphatase I" evidence="2">
    <location>
        <begin position="1"/>
        <end position="111"/>
    </location>
</feature>
<protein>
    <submittedName>
        <fullName evidence="3">Protein-tyrosine-phosphatase</fullName>
    </submittedName>
</protein>
<dbReference type="STRING" id="1839801.Dform_01612"/>
<dbReference type="Pfam" id="PF01451">
    <property type="entry name" value="LMWPc"/>
    <property type="match status" value="1"/>
</dbReference>
<proteinExistence type="predicted"/>
<dbReference type="SMART" id="SM00226">
    <property type="entry name" value="LMWPc"/>
    <property type="match status" value="1"/>
</dbReference>
<dbReference type="KEGG" id="dfo:Dform_01612"/>
<evidence type="ECO:0000259" key="2">
    <source>
        <dbReference type="SMART" id="SM00226"/>
    </source>
</evidence>
<dbReference type="AlphaFoldDB" id="A0A1P8F914"/>
<keyword evidence="1" id="KW-0059">Arsenical resistance</keyword>
<dbReference type="GO" id="GO:0046685">
    <property type="term" value="P:response to arsenic-containing substance"/>
    <property type="evidence" value="ECO:0007669"/>
    <property type="project" value="UniProtKB-KW"/>
</dbReference>
<evidence type="ECO:0000313" key="3">
    <source>
        <dbReference type="EMBL" id="APV44933.1"/>
    </source>
</evidence>
<dbReference type="InterPro" id="IPR023485">
    <property type="entry name" value="Ptyr_pPase"/>
</dbReference>
<gene>
    <name evidence="3" type="ORF">Dform_01612</name>
</gene>
<dbReference type="Proteomes" id="UP000185934">
    <property type="component" value="Chromosome"/>
</dbReference>
<accession>A0A1P8F914</accession>
<keyword evidence="4" id="KW-1185">Reference proteome</keyword>
<dbReference type="PANTHER" id="PTHR43428">
    <property type="entry name" value="ARSENATE REDUCTASE"/>
    <property type="match status" value="1"/>
</dbReference>
<dbReference type="OrthoDB" id="9784339at2"/>
<name>A0A1P8F914_9CHLR</name>
<evidence type="ECO:0000256" key="1">
    <source>
        <dbReference type="ARBA" id="ARBA00022849"/>
    </source>
</evidence>
<dbReference type="Gene3D" id="3.40.50.2300">
    <property type="match status" value="1"/>
</dbReference>
<organism evidence="3 4">
    <name type="scientific">Dehalogenimonas formicexedens</name>
    <dbReference type="NCBI Taxonomy" id="1839801"/>
    <lineage>
        <taxon>Bacteria</taxon>
        <taxon>Bacillati</taxon>
        <taxon>Chloroflexota</taxon>
        <taxon>Dehalococcoidia</taxon>
        <taxon>Dehalococcoidales</taxon>
        <taxon>Dehalococcoidaceae</taxon>
        <taxon>Dehalogenimonas</taxon>
    </lineage>
</organism>
<dbReference type="SUPFAM" id="SSF52788">
    <property type="entry name" value="Phosphotyrosine protein phosphatases I"/>
    <property type="match status" value="1"/>
</dbReference>